<dbReference type="InterPro" id="IPR035892">
    <property type="entry name" value="C2_domain_sf"/>
</dbReference>
<proteinExistence type="inferred from homology"/>
<dbReference type="PANTHER" id="PTHR12968:SF2">
    <property type="entry name" value="B9 DOMAIN-CONTAINING PROTEIN 2"/>
    <property type="match status" value="1"/>
</dbReference>
<dbReference type="AlphaFoldDB" id="A0A7M7IXD8"/>
<evidence type="ECO:0000256" key="3">
    <source>
        <dbReference type="ARBA" id="ARBA00022794"/>
    </source>
</evidence>
<dbReference type="Pfam" id="PF07162">
    <property type="entry name" value="B9-C2"/>
    <property type="match status" value="1"/>
</dbReference>
<evidence type="ECO:0000256" key="4">
    <source>
        <dbReference type="ARBA" id="ARBA00023212"/>
    </source>
</evidence>
<evidence type="ECO:0000256" key="1">
    <source>
        <dbReference type="ARBA" id="ARBA00004120"/>
    </source>
</evidence>
<organism evidence="8 9">
    <name type="scientific">Varroa destructor</name>
    <name type="common">Honeybee mite</name>
    <dbReference type="NCBI Taxonomy" id="109461"/>
    <lineage>
        <taxon>Eukaryota</taxon>
        <taxon>Metazoa</taxon>
        <taxon>Ecdysozoa</taxon>
        <taxon>Arthropoda</taxon>
        <taxon>Chelicerata</taxon>
        <taxon>Arachnida</taxon>
        <taxon>Acari</taxon>
        <taxon>Parasitiformes</taxon>
        <taxon>Mesostigmata</taxon>
        <taxon>Gamasina</taxon>
        <taxon>Dermanyssoidea</taxon>
        <taxon>Varroidae</taxon>
        <taxon>Varroa</taxon>
    </lineage>
</organism>
<evidence type="ECO:0000313" key="9">
    <source>
        <dbReference type="Proteomes" id="UP000594260"/>
    </source>
</evidence>
<accession>A0A7M7IXD8</accession>
<dbReference type="GO" id="GO:0060271">
    <property type="term" value="P:cilium assembly"/>
    <property type="evidence" value="ECO:0007669"/>
    <property type="project" value="TreeGrafter"/>
</dbReference>
<keyword evidence="3" id="KW-0970">Cilium biogenesis/degradation</keyword>
<dbReference type="InterPro" id="IPR010796">
    <property type="entry name" value="C2_B9-type_dom"/>
</dbReference>
<keyword evidence="5" id="KW-0966">Cell projection</keyword>
<dbReference type="GeneID" id="111243078"/>
<keyword evidence="9" id="KW-1185">Reference proteome</keyword>
<comment type="similarity">
    <text evidence="6">Belongs to the B9D family.</text>
</comment>
<dbReference type="PANTHER" id="PTHR12968">
    <property type="entry name" value="B9 DOMAIN-CONTAINING"/>
    <property type="match status" value="1"/>
</dbReference>
<dbReference type="InParanoid" id="A0A7M7IXD8"/>
<comment type="subcellular location">
    <subcellularLocation>
        <location evidence="1">Cytoplasm</location>
        <location evidence="1">Cytoskeleton</location>
        <location evidence="1">Cilium basal body</location>
    </subcellularLocation>
</comment>
<evidence type="ECO:0000256" key="7">
    <source>
        <dbReference type="ARBA" id="ARBA00039272"/>
    </source>
</evidence>
<dbReference type="OMA" id="DVAYWCH"/>
<dbReference type="OrthoDB" id="184109at2759"/>
<evidence type="ECO:0000256" key="2">
    <source>
        <dbReference type="ARBA" id="ARBA00022490"/>
    </source>
</evidence>
<dbReference type="FunCoup" id="A0A7M7IXD8">
    <property type="interactions" value="28"/>
</dbReference>
<reference evidence="8" key="1">
    <citation type="submission" date="2021-01" db="UniProtKB">
        <authorList>
            <consortium name="EnsemblMetazoa"/>
        </authorList>
    </citation>
    <scope>IDENTIFICATION</scope>
</reference>
<dbReference type="EnsemblMetazoa" id="XM_022788141">
    <property type="protein sequence ID" value="XP_022643876"/>
    <property type="gene ID" value="LOC111243078"/>
</dbReference>
<keyword evidence="2" id="KW-0963">Cytoplasm</keyword>
<dbReference type="SUPFAM" id="SSF49562">
    <property type="entry name" value="C2 domain (Calcium/lipid-binding domain, CaLB)"/>
    <property type="match status" value="1"/>
</dbReference>
<name>A0A7M7IXD8_VARDE</name>
<dbReference type="RefSeq" id="XP_022643876.1">
    <property type="nucleotide sequence ID" value="XM_022788141.1"/>
</dbReference>
<evidence type="ECO:0000256" key="6">
    <source>
        <dbReference type="ARBA" id="ARBA00038411"/>
    </source>
</evidence>
<dbReference type="CDD" id="cd00030">
    <property type="entry name" value="C2"/>
    <property type="match status" value="1"/>
</dbReference>
<protein>
    <recommendedName>
        <fullName evidence="7">B9 domain-containing protein 2</fullName>
    </recommendedName>
</protein>
<dbReference type="GO" id="GO:0036038">
    <property type="term" value="C:MKS complex"/>
    <property type="evidence" value="ECO:0007669"/>
    <property type="project" value="TreeGrafter"/>
</dbReference>
<evidence type="ECO:0000313" key="8">
    <source>
        <dbReference type="EnsemblMetazoa" id="XP_022643876"/>
    </source>
</evidence>
<dbReference type="KEGG" id="vde:111243078"/>
<evidence type="ECO:0000256" key="5">
    <source>
        <dbReference type="ARBA" id="ARBA00023273"/>
    </source>
</evidence>
<keyword evidence="4" id="KW-0206">Cytoskeleton</keyword>
<dbReference type="PROSITE" id="PS51381">
    <property type="entry name" value="C2_B9"/>
    <property type="match status" value="1"/>
</dbReference>
<sequence length="186" mass="21047">MAELHLIGQLHSLELHEPEASLVGTLGTSGFYCVYRLALSEGWTHLEGSFSGRTQTTKDRLEPHAIWNFPLDTHLITKTFQNWPRVVFEVWRTDVLNRSEILGYGTIHLPSRAGRHHLAVPLWRPLGCNLEEIQRNFLGGGYQLTSFDSLAAGTERYKLQTTGVGYLFLDVNLILRNLAKFGVRTS</sequence>
<dbReference type="Proteomes" id="UP000594260">
    <property type="component" value="Unplaced"/>
</dbReference>